<evidence type="ECO:0000256" key="5">
    <source>
        <dbReference type="ARBA" id="ARBA00022723"/>
    </source>
</evidence>
<evidence type="ECO:0000256" key="7">
    <source>
        <dbReference type="ARBA" id="ARBA00022777"/>
    </source>
</evidence>
<keyword evidence="7 12" id="KW-0418">Kinase</keyword>
<comment type="caution">
    <text evidence="12">Lacks conserved residue(s) required for the propagation of feature annotation.</text>
</comment>
<keyword evidence="4 12" id="KW-0808">Transferase</keyword>
<dbReference type="EC" id="2.7.1.15" evidence="2 12"/>
<dbReference type="STRING" id="1852522.SAMN06295960_1705"/>
<keyword evidence="5 12" id="KW-0479">Metal-binding</keyword>
<dbReference type="RefSeq" id="WP_085493811.1">
    <property type="nucleotide sequence ID" value="NZ_FXAZ01000001.1"/>
</dbReference>
<dbReference type="Proteomes" id="UP000193834">
    <property type="component" value="Unassembled WGS sequence"/>
</dbReference>
<evidence type="ECO:0000256" key="3">
    <source>
        <dbReference type="ARBA" id="ARBA00016943"/>
    </source>
</evidence>
<dbReference type="GO" id="GO:0005524">
    <property type="term" value="F:ATP binding"/>
    <property type="evidence" value="ECO:0007669"/>
    <property type="project" value="UniProtKB-UniRule"/>
</dbReference>
<organism evidence="14 15">
    <name type="scientific">Paenibacillus aquistagni</name>
    <dbReference type="NCBI Taxonomy" id="1852522"/>
    <lineage>
        <taxon>Bacteria</taxon>
        <taxon>Bacillati</taxon>
        <taxon>Bacillota</taxon>
        <taxon>Bacilli</taxon>
        <taxon>Bacillales</taxon>
        <taxon>Paenibacillaceae</taxon>
        <taxon>Paenibacillus</taxon>
    </lineage>
</organism>
<dbReference type="InterPro" id="IPR029056">
    <property type="entry name" value="Ribokinase-like"/>
</dbReference>
<feature type="binding site" evidence="12">
    <location>
        <position position="268"/>
    </location>
    <ligand>
        <name>K(+)</name>
        <dbReference type="ChEBI" id="CHEBI:29103"/>
    </ligand>
</feature>
<evidence type="ECO:0000256" key="11">
    <source>
        <dbReference type="ARBA" id="ARBA00023277"/>
    </source>
</evidence>
<feature type="binding site" evidence="12">
    <location>
        <begin position="30"/>
        <end position="32"/>
    </location>
    <ligand>
        <name>substrate</name>
    </ligand>
</feature>
<dbReference type="GO" id="GO:0046872">
    <property type="term" value="F:metal ion binding"/>
    <property type="evidence" value="ECO:0007669"/>
    <property type="project" value="UniProtKB-KW"/>
</dbReference>
<dbReference type="EMBL" id="FXAZ01000001">
    <property type="protein sequence ID" value="SMG28864.1"/>
    <property type="molecule type" value="Genomic_DNA"/>
</dbReference>
<dbReference type="GO" id="GO:0019303">
    <property type="term" value="P:D-ribose catabolic process"/>
    <property type="evidence" value="ECO:0007669"/>
    <property type="project" value="UniProtKB-UniRule"/>
</dbReference>
<evidence type="ECO:0000256" key="1">
    <source>
        <dbReference type="ARBA" id="ARBA00005380"/>
    </source>
</evidence>
<evidence type="ECO:0000313" key="14">
    <source>
        <dbReference type="EMBL" id="SMG28864.1"/>
    </source>
</evidence>
<dbReference type="InterPro" id="IPR002139">
    <property type="entry name" value="Ribo/fructo_kinase"/>
</dbReference>
<sequence>MNASQVEASSPSRVEHNLTEPVIVVVGSLNMDLVTVTDHVPDAGETVLGSSFHTFCGGKGANQAVACARLGAKVHMIGCIGDDSFGQDLLHNLEAEGIDCSGITTIQGQSSGTAAITINEHDNRIIVVPGANGEFTATLVEKHRELIQAADLLLMQLEVPMETVKAAAFIAQEHRVPIMLNPAPAAPLDAAWMETINWFTPNEHELSIMLGNQLKMETDSPSAMEHWGALLGTCPERIIMTKGADGALWTTADGQVQHTKGLNVEVKDTTGAGDTFNGALAVSLAEGRSLEEAVKRSVAAGALSVTRFGAQGGMPTRTELEAFLQTGKTSSSS</sequence>
<dbReference type="InterPro" id="IPR011877">
    <property type="entry name" value="Ribokinase"/>
</dbReference>
<dbReference type="InterPro" id="IPR011611">
    <property type="entry name" value="PfkB_dom"/>
</dbReference>
<evidence type="ECO:0000256" key="10">
    <source>
        <dbReference type="ARBA" id="ARBA00022958"/>
    </source>
</evidence>
<dbReference type="GO" id="GO:0005829">
    <property type="term" value="C:cytosol"/>
    <property type="evidence" value="ECO:0007669"/>
    <property type="project" value="TreeGrafter"/>
</dbReference>
<comment type="similarity">
    <text evidence="1">Belongs to the carbohydrate kinase pfkB family.</text>
</comment>
<protein>
    <recommendedName>
        <fullName evidence="3 12">Ribokinase</fullName>
        <shortName evidence="12">RK</shortName>
        <ecNumber evidence="2 12">2.7.1.15</ecNumber>
    </recommendedName>
</protein>
<comment type="pathway">
    <text evidence="12">Carbohydrate metabolism; D-ribose degradation; D-ribose 5-phosphate from beta-D-ribopyranose: step 2/2.</text>
</comment>
<dbReference type="PROSITE" id="PS00584">
    <property type="entry name" value="PFKB_KINASES_2"/>
    <property type="match status" value="1"/>
</dbReference>
<dbReference type="PANTHER" id="PTHR10584:SF166">
    <property type="entry name" value="RIBOKINASE"/>
    <property type="match status" value="1"/>
</dbReference>
<feature type="binding site" evidence="12">
    <location>
        <position position="307"/>
    </location>
    <ligand>
        <name>K(+)</name>
        <dbReference type="ChEBI" id="CHEBI:29103"/>
    </ligand>
</feature>
<comment type="subcellular location">
    <subcellularLocation>
        <location evidence="12">Cytoplasm</location>
    </subcellularLocation>
</comment>
<dbReference type="PRINTS" id="PR00990">
    <property type="entry name" value="RIBOKINASE"/>
</dbReference>
<dbReference type="NCBIfam" id="TIGR02152">
    <property type="entry name" value="D_ribokin_bact"/>
    <property type="match status" value="1"/>
</dbReference>
<dbReference type="AlphaFoldDB" id="A0A1X7JMJ3"/>
<feature type="binding site" evidence="12">
    <location>
        <begin position="273"/>
        <end position="274"/>
    </location>
    <ligand>
        <name>ATP</name>
        <dbReference type="ChEBI" id="CHEBI:30616"/>
    </ligand>
</feature>
<reference evidence="14 15" key="1">
    <citation type="submission" date="2017-04" db="EMBL/GenBank/DDBJ databases">
        <authorList>
            <person name="Afonso C.L."/>
            <person name="Miller P.J."/>
            <person name="Scott M.A."/>
            <person name="Spackman E."/>
            <person name="Goraichik I."/>
            <person name="Dimitrov K.M."/>
            <person name="Suarez D.L."/>
            <person name="Swayne D.E."/>
        </authorList>
    </citation>
    <scope>NUCLEOTIDE SEQUENCE [LARGE SCALE GENOMIC DNA]</scope>
    <source>
        <strain evidence="14 15">11</strain>
    </source>
</reference>
<dbReference type="InterPro" id="IPR002173">
    <property type="entry name" value="Carboh/pur_kinase_PfkB_CS"/>
</dbReference>
<evidence type="ECO:0000313" key="15">
    <source>
        <dbReference type="Proteomes" id="UP000193834"/>
    </source>
</evidence>
<comment type="function">
    <text evidence="12">Catalyzes the phosphorylation of ribose at O-5 in a reaction requiring ATP and magnesium. The resulting D-ribose-5-phosphate can then be used either for sythesis of nucleotides, histidine, and tryptophan, or as a component of the pentose phosphate pathway.</text>
</comment>
<feature type="binding site" evidence="12">
    <location>
        <position position="309"/>
    </location>
    <ligand>
        <name>K(+)</name>
        <dbReference type="ChEBI" id="CHEBI:29103"/>
    </ligand>
</feature>
<dbReference type="PANTHER" id="PTHR10584">
    <property type="entry name" value="SUGAR KINASE"/>
    <property type="match status" value="1"/>
</dbReference>
<evidence type="ECO:0000256" key="12">
    <source>
        <dbReference type="HAMAP-Rule" id="MF_01987"/>
    </source>
</evidence>
<keyword evidence="15" id="KW-1185">Reference proteome</keyword>
<proteinExistence type="inferred from homology"/>
<feature type="binding site" evidence="12">
    <location>
        <position position="274"/>
    </location>
    <ligand>
        <name>substrate</name>
    </ligand>
</feature>
<dbReference type="GO" id="GO:0004747">
    <property type="term" value="F:ribokinase activity"/>
    <property type="evidence" value="ECO:0007669"/>
    <property type="project" value="UniProtKB-UniRule"/>
</dbReference>
<feature type="binding site" evidence="12">
    <location>
        <position position="202"/>
    </location>
    <ligand>
        <name>ATP</name>
        <dbReference type="ChEBI" id="CHEBI:30616"/>
    </ligand>
</feature>
<evidence type="ECO:0000256" key="9">
    <source>
        <dbReference type="ARBA" id="ARBA00022842"/>
    </source>
</evidence>
<evidence type="ECO:0000256" key="8">
    <source>
        <dbReference type="ARBA" id="ARBA00022840"/>
    </source>
</evidence>
<feature type="domain" description="Carbohydrate kinase PfkB" evidence="13">
    <location>
        <begin position="23"/>
        <end position="316"/>
    </location>
</feature>
<dbReference type="SUPFAM" id="SSF53613">
    <property type="entry name" value="Ribokinase-like"/>
    <property type="match status" value="1"/>
</dbReference>
<name>A0A1X7JMJ3_9BACL</name>
<keyword evidence="10 12" id="KW-0630">Potassium</keyword>
<comment type="catalytic activity">
    <reaction evidence="12">
        <text>D-ribose + ATP = D-ribose 5-phosphate + ADP + H(+)</text>
        <dbReference type="Rhea" id="RHEA:13697"/>
        <dbReference type="ChEBI" id="CHEBI:15378"/>
        <dbReference type="ChEBI" id="CHEBI:30616"/>
        <dbReference type="ChEBI" id="CHEBI:47013"/>
        <dbReference type="ChEBI" id="CHEBI:78346"/>
        <dbReference type="ChEBI" id="CHEBI:456216"/>
        <dbReference type="EC" id="2.7.1.15"/>
    </reaction>
</comment>
<feature type="binding site" evidence="12">
    <location>
        <begin position="241"/>
        <end position="246"/>
    </location>
    <ligand>
        <name>ATP</name>
        <dbReference type="ChEBI" id="CHEBI:30616"/>
    </ligand>
</feature>
<comment type="subunit">
    <text evidence="12">Homodimer.</text>
</comment>
<gene>
    <name evidence="12" type="primary">rbsK</name>
    <name evidence="14" type="ORF">SAMN06295960_1705</name>
</gene>
<dbReference type="CDD" id="cd01174">
    <property type="entry name" value="ribokinase"/>
    <property type="match status" value="1"/>
</dbReference>
<feature type="binding site" evidence="12">
    <location>
        <position position="158"/>
    </location>
    <ligand>
        <name>substrate</name>
    </ligand>
</feature>
<feature type="binding site" evidence="12">
    <location>
        <begin position="58"/>
        <end position="62"/>
    </location>
    <ligand>
        <name>substrate</name>
    </ligand>
</feature>
<keyword evidence="9 12" id="KW-0460">Magnesium</keyword>
<comment type="similarity">
    <text evidence="12">Belongs to the carbohydrate kinase PfkB family. Ribokinase subfamily.</text>
</comment>
<keyword evidence="6 12" id="KW-0547">Nucleotide-binding</keyword>
<dbReference type="Pfam" id="PF00294">
    <property type="entry name" value="PfkB"/>
    <property type="match status" value="1"/>
</dbReference>
<keyword evidence="12" id="KW-0963">Cytoplasm</keyword>
<keyword evidence="8 12" id="KW-0067">ATP-binding</keyword>
<evidence type="ECO:0000256" key="4">
    <source>
        <dbReference type="ARBA" id="ARBA00022679"/>
    </source>
</evidence>
<feature type="binding site" evidence="12">
    <location>
        <position position="304"/>
    </location>
    <ligand>
        <name>K(+)</name>
        <dbReference type="ChEBI" id="CHEBI:29103"/>
    </ligand>
</feature>
<comment type="cofactor">
    <cofactor evidence="12">
        <name>Mg(2+)</name>
        <dbReference type="ChEBI" id="CHEBI:18420"/>
    </cofactor>
    <text evidence="12">Requires a divalent cation, most likely magnesium in vivo, as an electrophilic catalyst to aid phosphoryl group transfer. It is the chelate of the metal and the nucleotide that is the actual substrate.</text>
</comment>
<accession>A0A1X7JMJ3</accession>
<dbReference type="UniPathway" id="UPA00916">
    <property type="reaction ID" value="UER00889"/>
</dbReference>
<dbReference type="Gene3D" id="3.40.1190.20">
    <property type="match status" value="1"/>
</dbReference>
<evidence type="ECO:0000259" key="13">
    <source>
        <dbReference type="Pfam" id="PF00294"/>
    </source>
</evidence>
<feature type="binding site" evidence="12">
    <location>
        <position position="270"/>
    </location>
    <ligand>
        <name>K(+)</name>
        <dbReference type="ChEBI" id="CHEBI:29103"/>
    </ligand>
</feature>
<evidence type="ECO:0000256" key="6">
    <source>
        <dbReference type="ARBA" id="ARBA00022741"/>
    </source>
</evidence>
<dbReference type="HAMAP" id="MF_01987">
    <property type="entry name" value="Ribokinase"/>
    <property type="match status" value="1"/>
</dbReference>
<dbReference type="PROSITE" id="PS00583">
    <property type="entry name" value="PFKB_KINASES_1"/>
    <property type="match status" value="1"/>
</dbReference>
<comment type="activity regulation">
    <text evidence="12">Activated by a monovalent cation that binds near, but not in, the active site. The most likely occupant of the site in vivo is potassium. Ion binding induces a conformational change that may alter substrate affinity.</text>
</comment>
<keyword evidence="11 12" id="KW-0119">Carbohydrate metabolism</keyword>
<evidence type="ECO:0000256" key="2">
    <source>
        <dbReference type="ARBA" id="ARBA00012035"/>
    </source>
</evidence>
<feature type="active site" description="Proton acceptor" evidence="12">
    <location>
        <position position="274"/>
    </location>
</feature>
<dbReference type="OrthoDB" id="9775849at2"/>